<dbReference type="AlphaFoldDB" id="A0A8J2ZZ89"/>
<comment type="caution">
    <text evidence="2">The sequence shown here is derived from an EMBL/GenBank/DDBJ whole genome shotgun (WGS) entry which is preliminary data.</text>
</comment>
<feature type="transmembrane region" description="Helical" evidence="1">
    <location>
        <begin position="96"/>
        <end position="112"/>
    </location>
</feature>
<accession>A0A8J2ZZ89</accession>
<keyword evidence="3" id="KW-1185">Reference proteome</keyword>
<evidence type="ECO:0000313" key="3">
    <source>
        <dbReference type="Proteomes" id="UP000656813"/>
    </source>
</evidence>
<proteinExistence type="predicted"/>
<evidence type="ECO:0000313" key="2">
    <source>
        <dbReference type="EMBL" id="GGH87222.1"/>
    </source>
</evidence>
<sequence length="151" mass="17324">MNKYFIERLMWSIALPGLGQYLNKKYIKGTVFLTLEFLINIKSHFNLIILQSFHGEISNAIHLTNYQWLMFYPCVYFFSIWDAVKDSGGGKNPYAFLPYVCSGYLVTLGLIFSEKWTLFGILLGPVFLPISLVLPGIVIGWAIKQFLNRIA</sequence>
<reference evidence="2" key="1">
    <citation type="journal article" date="2014" name="Int. J. Syst. Evol. Microbiol.">
        <title>Complete genome sequence of Corynebacterium casei LMG S-19264T (=DSM 44701T), isolated from a smear-ripened cheese.</title>
        <authorList>
            <consortium name="US DOE Joint Genome Institute (JGI-PGF)"/>
            <person name="Walter F."/>
            <person name="Albersmeier A."/>
            <person name="Kalinowski J."/>
            <person name="Ruckert C."/>
        </authorList>
    </citation>
    <scope>NUCLEOTIDE SEQUENCE</scope>
    <source>
        <strain evidence="2">CGMCC 1.12777</strain>
    </source>
</reference>
<feature type="transmembrane region" description="Helical" evidence="1">
    <location>
        <begin position="118"/>
        <end position="143"/>
    </location>
</feature>
<dbReference type="EMBL" id="BMFV01000037">
    <property type="protein sequence ID" value="GGH87222.1"/>
    <property type="molecule type" value="Genomic_DNA"/>
</dbReference>
<dbReference type="RefSeq" id="WP_229745646.1">
    <property type="nucleotide sequence ID" value="NZ_BMFV01000037.1"/>
</dbReference>
<protein>
    <submittedName>
        <fullName evidence="2">Uncharacterized protein</fullName>
    </submittedName>
</protein>
<reference evidence="2" key="2">
    <citation type="submission" date="2020-09" db="EMBL/GenBank/DDBJ databases">
        <authorList>
            <person name="Sun Q."/>
            <person name="Zhou Y."/>
        </authorList>
    </citation>
    <scope>NUCLEOTIDE SEQUENCE</scope>
    <source>
        <strain evidence="2">CGMCC 1.12777</strain>
    </source>
</reference>
<gene>
    <name evidence="2" type="ORF">GCM10007096_36740</name>
</gene>
<feature type="transmembrane region" description="Helical" evidence="1">
    <location>
        <begin position="66"/>
        <end position="84"/>
    </location>
</feature>
<keyword evidence="1" id="KW-0472">Membrane</keyword>
<name>A0A8J2ZZ89_9BACL</name>
<organism evidence="2 3">
    <name type="scientific">Pullulanibacillus pueri</name>
    <dbReference type="NCBI Taxonomy" id="1437324"/>
    <lineage>
        <taxon>Bacteria</taxon>
        <taxon>Bacillati</taxon>
        <taxon>Bacillota</taxon>
        <taxon>Bacilli</taxon>
        <taxon>Bacillales</taxon>
        <taxon>Sporolactobacillaceae</taxon>
        <taxon>Pullulanibacillus</taxon>
    </lineage>
</organism>
<keyword evidence="1" id="KW-0812">Transmembrane</keyword>
<dbReference type="Proteomes" id="UP000656813">
    <property type="component" value="Unassembled WGS sequence"/>
</dbReference>
<evidence type="ECO:0000256" key="1">
    <source>
        <dbReference type="SAM" id="Phobius"/>
    </source>
</evidence>
<keyword evidence="1" id="KW-1133">Transmembrane helix</keyword>
<feature type="transmembrane region" description="Helical" evidence="1">
    <location>
        <begin position="31"/>
        <end position="54"/>
    </location>
</feature>